<evidence type="ECO:0000256" key="2">
    <source>
        <dbReference type="ARBA" id="ARBA00023242"/>
    </source>
</evidence>
<organism evidence="4 5">
    <name type="scientific">Eumeta variegata</name>
    <name type="common">Bagworm moth</name>
    <name type="synonym">Eumeta japonica</name>
    <dbReference type="NCBI Taxonomy" id="151549"/>
    <lineage>
        <taxon>Eukaryota</taxon>
        <taxon>Metazoa</taxon>
        <taxon>Ecdysozoa</taxon>
        <taxon>Arthropoda</taxon>
        <taxon>Hexapoda</taxon>
        <taxon>Insecta</taxon>
        <taxon>Pterygota</taxon>
        <taxon>Neoptera</taxon>
        <taxon>Endopterygota</taxon>
        <taxon>Lepidoptera</taxon>
        <taxon>Glossata</taxon>
        <taxon>Ditrysia</taxon>
        <taxon>Tineoidea</taxon>
        <taxon>Psychidae</taxon>
        <taxon>Oiketicinae</taxon>
        <taxon>Eumeta</taxon>
    </lineage>
</organism>
<evidence type="ECO:0000313" key="4">
    <source>
        <dbReference type="EMBL" id="GBP28450.1"/>
    </source>
</evidence>
<dbReference type="GO" id="GO:0000445">
    <property type="term" value="C:THO complex part of transcription export complex"/>
    <property type="evidence" value="ECO:0007669"/>
    <property type="project" value="InterPro"/>
</dbReference>
<dbReference type="AlphaFoldDB" id="A0A4C1UQF7"/>
<comment type="caution">
    <text evidence="4">The sequence shown here is derived from an EMBL/GenBank/DDBJ whole genome shotgun (WGS) entry which is preliminary data.</text>
</comment>
<proteinExistence type="predicted"/>
<keyword evidence="3" id="KW-0175">Coiled coil</keyword>
<dbReference type="Proteomes" id="UP000299102">
    <property type="component" value="Unassembled WGS sequence"/>
</dbReference>
<gene>
    <name evidence="4" type="primary">thoc7</name>
    <name evidence="4" type="ORF">EVAR_93397_1</name>
</gene>
<evidence type="ECO:0000313" key="5">
    <source>
        <dbReference type="Proteomes" id="UP000299102"/>
    </source>
</evidence>
<dbReference type="STRING" id="151549.A0A4C1UQF7"/>
<dbReference type="GO" id="GO:0006397">
    <property type="term" value="P:mRNA processing"/>
    <property type="evidence" value="ECO:0007669"/>
    <property type="project" value="InterPro"/>
</dbReference>
<name>A0A4C1UQF7_EUMVA</name>
<dbReference type="Pfam" id="PF05615">
    <property type="entry name" value="THOC7"/>
    <property type="match status" value="1"/>
</dbReference>
<keyword evidence="2" id="KW-0539">Nucleus</keyword>
<dbReference type="OrthoDB" id="205166at2759"/>
<dbReference type="EMBL" id="BGZK01000207">
    <property type="protein sequence ID" value="GBP28450.1"/>
    <property type="molecule type" value="Genomic_DNA"/>
</dbReference>
<dbReference type="InterPro" id="IPR008501">
    <property type="entry name" value="THOC7/Mft1"/>
</dbReference>
<keyword evidence="5" id="KW-1185">Reference proteome</keyword>
<accession>A0A4C1UQF7</accession>
<sequence>MRKRETRRRRKKGRGALFVRTASFTGNRESGRVFKTTHDRMLAQLAQCEFAVTKSQLASKMMSAELKSYEALSKILETGIEAAKNNIEKSKLDLAEAKTVRKNRIEYDVLAKVISEQPDRKETMDRLNALKTELTVLEATKQELESRLSLRKKQFHVLVTSIHQLQALLEESDNVSVIADDVEMNDNS</sequence>
<evidence type="ECO:0000256" key="1">
    <source>
        <dbReference type="ARBA" id="ARBA00004123"/>
    </source>
</evidence>
<comment type="subcellular location">
    <subcellularLocation>
        <location evidence="1">Nucleus</location>
    </subcellularLocation>
</comment>
<reference evidence="4 5" key="1">
    <citation type="journal article" date="2019" name="Commun. Biol.">
        <title>The bagworm genome reveals a unique fibroin gene that provides high tensile strength.</title>
        <authorList>
            <person name="Kono N."/>
            <person name="Nakamura H."/>
            <person name="Ohtoshi R."/>
            <person name="Tomita M."/>
            <person name="Numata K."/>
            <person name="Arakawa K."/>
        </authorList>
    </citation>
    <scope>NUCLEOTIDE SEQUENCE [LARGE SCALE GENOMIC DNA]</scope>
</reference>
<protein>
    <submittedName>
        <fullName evidence="4">THO complex subunit 7 homolog</fullName>
    </submittedName>
</protein>
<evidence type="ECO:0000256" key="3">
    <source>
        <dbReference type="SAM" id="Coils"/>
    </source>
</evidence>
<feature type="coiled-coil region" evidence="3">
    <location>
        <begin position="80"/>
        <end position="147"/>
    </location>
</feature>